<dbReference type="SUPFAM" id="SSF90123">
    <property type="entry name" value="ABC transporter transmembrane region"/>
    <property type="match status" value="1"/>
</dbReference>
<evidence type="ECO:0000256" key="3">
    <source>
        <dbReference type="ARBA" id="ARBA00022741"/>
    </source>
</evidence>
<evidence type="ECO:0000256" key="7">
    <source>
        <dbReference type="SAM" id="Phobius"/>
    </source>
</evidence>
<dbReference type="PROSITE" id="PS00211">
    <property type="entry name" value="ABC_TRANSPORTER_1"/>
    <property type="match status" value="1"/>
</dbReference>
<dbReference type="PROSITE" id="PS50893">
    <property type="entry name" value="ABC_TRANSPORTER_2"/>
    <property type="match status" value="1"/>
</dbReference>
<evidence type="ECO:0000259" key="8">
    <source>
        <dbReference type="PROSITE" id="PS50893"/>
    </source>
</evidence>
<feature type="domain" description="ABC transmembrane type-1" evidence="9">
    <location>
        <begin position="28"/>
        <end position="311"/>
    </location>
</feature>
<feature type="transmembrane region" description="Helical" evidence="7">
    <location>
        <begin position="175"/>
        <end position="192"/>
    </location>
</feature>
<keyword evidence="3" id="KW-0547">Nucleotide-binding</keyword>
<keyword evidence="11" id="KW-1185">Reference proteome</keyword>
<dbReference type="InterPro" id="IPR017871">
    <property type="entry name" value="ABC_transporter-like_CS"/>
</dbReference>
<evidence type="ECO:0000256" key="5">
    <source>
        <dbReference type="ARBA" id="ARBA00022989"/>
    </source>
</evidence>
<evidence type="ECO:0000256" key="6">
    <source>
        <dbReference type="ARBA" id="ARBA00023136"/>
    </source>
</evidence>
<feature type="transmembrane region" description="Helical" evidence="7">
    <location>
        <begin position="259"/>
        <end position="279"/>
    </location>
</feature>
<dbReference type="SUPFAM" id="SSF52540">
    <property type="entry name" value="P-loop containing nucleoside triphosphate hydrolases"/>
    <property type="match status" value="1"/>
</dbReference>
<dbReference type="InterPro" id="IPR003439">
    <property type="entry name" value="ABC_transporter-like_ATP-bd"/>
</dbReference>
<dbReference type="InterPro" id="IPR036640">
    <property type="entry name" value="ABC1_TM_sf"/>
</dbReference>
<feature type="transmembrane region" description="Helical" evidence="7">
    <location>
        <begin position="148"/>
        <end position="169"/>
    </location>
</feature>
<comment type="subcellular location">
    <subcellularLocation>
        <location evidence="1">Cell membrane</location>
        <topology evidence="1">Multi-pass membrane protein</topology>
    </subcellularLocation>
</comment>
<evidence type="ECO:0000313" key="10">
    <source>
        <dbReference type="EMBL" id="RUL63448.1"/>
    </source>
</evidence>
<dbReference type="RefSeq" id="WP_126674383.1">
    <property type="nucleotide sequence ID" value="NZ_RYZR01000006.1"/>
</dbReference>
<keyword evidence="4 10" id="KW-0067">ATP-binding</keyword>
<dbReference type="PANTHER" id="PTHR24221">
    <property type="entry name" value="ATP-BINDING CASSETTE SUB-FAMILY B"/>
    <property type="match status" value="1"/>
</dbReference>
<evidence type="ECO:0000256" key="4">
    <source>
        <dbReference type="ARBA" id="ARBA00022840"/>
    </source>
</evidence>
<dbReference type="OrthoDB" id="5932766at2"/>
<dbReference type="InterPro" id="IPR003593">
    <property type="entry name" value="AAA+_ATPase"/>
</dbReference>
<dbReference type="PANTHER" id="PTHR24221:SF632">
    <property type="entry name" value="ATP-DEPENDENT LIPID A-CORE FLIPPASE"/>
    <property type="match status" value="1"/>
</dbReference>
<protein>
    <submittedName>
        <fullName evidence="10">ABC transporter ATP-binding protein</fullName>
    </submittedName>
</protein>
<dbReference type="GO" id="GO:0034040">
    <property type="term" value="F:ATPase-coupled lipid transmembrane transporter activity"/>
    <property type="evidence" value="ECO:0007669"/>
    <property type="project" value="TreeGrafter"/>
</dbReference>
<dbReference type="GO" id="GO:0016887">
    <property type="term" value="F:ATP hydrolysis activity"/>
    <property type="evidence" value="ECO:0007669"/>
    <property type="project" value="InterPro"/>
</dbReference>
<proteinExistence type="predicted"/>
<keyword evidence="2 7" id="KW-0812">Transmembrane</keyword>
<sequence length="572" mass="62535">MTAPSSSAKNQWRLLAQTLDQVSLAKIVAYVLLSLGSALTGSLAAVLLVPLVQPGHALPIISRLFHVEANVYVDAAVFAVITAAFAILRWATTRLAASLSSSYSLTLRQRVHAKLIDAPLTSLADATSAEIANVLTYNVEVITQGFNALLLLLAAGFTCLVSICFALWFSPTLVLAAPLLAVFGLIAARISSREQSLVGRQYVADLTRLFWHSEDFPRRLRHVRSFQREASEKASYGAISAQLAQGYRHQLNIIASGRLILELLAAIGVASLFILAYRLHGVDQSSLIAVCLLLGRLLPYLVSTRQSFQQLHVAAPAFELWQKYVHLVPEHTSASVVEEKLENDTLFIERMRITPPSMGIEIRHFPLVPGELTLICGDSGIGKSSLIDVLAGMMKPEAFVASVNGRSLDFSEYRERVSKGAYVSQNVRPWQNSIRDSLLWAAPNATDEMLCSALSDVGLGKRLSESRHKLDTALNNSSSRLSGGELQRLLLAQVILRKPYLALLDEATSALDVKSELDVLSALKRRLPQTIIVVVSHRNGIASMADQCLTIDENREASIVRKEDSKRSALQN</sequence>
<accession>A0A3S0PY76</accession>
<comment type="caution">
    <text evidence="10">The sequence shown here is derived from an EMBL/GenBank/DDBJ whole genome shotgun (WGS) entry which is preliminary data.</text>
</comment>
<dbReference type="Proteomes" id="UP000267077">
    <property type="component" value="Unassembled WGS sequence"/>
</dbReference>
<dbReference type="InterPro" id="IPR027417">
    <property type="entry name" value="P-loop_NTPase"/>
</dbReference>
<dbReference type="GO" id="GO:0005886">
    <property type="term" value="C:plasma membrane"/>
    <property type="evidence" value="ECO:0007669"/>
    <property type="project" value="UniProtKB-SubCell"/>
</dbReference>
<feature type="transmembrane region" description="Helical" evidence="7">
    <location>
        <begin position="27"/>
        <end position="51"/>
    </location>
</feature>
<organism evidence="10 11">
    <name type="scientific">Dyella dinghuensis</name>
    <dbReference type="NCBI Taxonomy" id="1920169"/>
    <lineage>
        <taxon>Bacteria</taxon>
        <taxon>Pseudomonadati</taxon>
        <taxon>Pseudomonadota</taxon>
        <taxon>Gammaproteobacteria</taxon>
        <taxon>Lysobacterales</taxon>
        <taxon>Rhodanobacteraceae</taxon>
        <taxon>Dyella</taxon>
    </lineage>
</organism>
<keyword evidence="6 7" id="KW-0472">Membrane</keyword>
<dbReference type="InterPro" id="IPR039421">
    <property type="entry name" value="Type_1_exporter"/>
</dbReference>
<evidence type="ECO:0000256" key="2">
    <source>
        <dbReference type="ARBA" id="ARBA00022692"/>
    </source>
</evidence>
<name>A0A3S0PY76_9GAMM</name>
<dbReference type="EMBL" id="RYZR01000006">
    <property type="protein sequence ID" value="RUL63448.1"/>
    <property type="molecule type" value="Genomic_DNA"/>
</dbReference>
<reference evidence="10 11" key="1">
    <citation type="submission" date="2018-12" db="EMBL/GenBank/DDBJ databases">
        <title>Dyella dinghuensis sp. nov. DHOA06 and Dyella choica sp. nov. 4M-K27, isolated from forest soil.</title>
        <authorList>
            <person name="Qiu L.-H."/>
            <person name="Gao Z.-H."/>
        </authorList>
    </citation>
    <scope>NUCLEOTIDE SEQUENCE [LARGE SCALE GENOMIC DNA]</scope>
    <source>
        <strain evidence="10 11">DHOA06</strain>
    </source>
</reference>
<gene>
    <name evidence="10" type="ORF">EKH79_13755</name>
</gene>
<dbReference type="GO" id="GO:0005524">
    <property type="term" value="F:ATP binding"/>
    <property type="evidence" value="ECO:0007669"/>
    <property type="project" value="UniProtKB-KW"/>
</dbReference>
<dbReference type="Pfam" id="PF00005">
    <property type="entry name" value="ABC_tran"/>
    <property type="match status" value="1"/>
</dbReference>
<dbReference type="PROSITE" id="PS50929">
    <property type="entry name" value="ABC_TM1F"/>
    <property type="match status" value="1"/>
</dbReference>
<evidence type="ECO:0000313" key="11">
    <source>
        <dbReference type="Proteomes" id="UP000267077"/>
    </source>
</evidence>
<dbReference type="InterPro" id="IPR011527">
    <property type="entry name" value="ABC1_TM_dom"/>
</dbReference>
<dbReference type="SMART" id="SM00382">
    <property type="entry name" value="AAA"/>
    <property type="match status" value="1"/>
</dbReference>
<dbReference type="AlphaFoldDB" id="A0A3S0PY76"/>
<dbReference type="Pfam" id="PF00664">
    <property type="entry name" value="ABC_membrane"/>
    <property type="match status" value="1"/>
</dbReference>
<dbReference type="Gene3D" id="3.40.50.300">
    <property type="entry name" value="P-loop containing nucleotide triphosphate hydrolases"/>
    <property type="match status" value="1"/>
</dbReference>
<feature type="domain" description="ABC transporter" evidence="8">
    <location>
        <begin position="341"/>
        <end position="572"/>
    </location>
</feature>
<evidence type="ECO:0000256" key="1">
    <source>
        <dbReference type="ARBA" id="ARBA00004651"/>
    </source>
</evidence>
<keyword evidence="5 7" id="KW-1133">Transmembrane helix</keyword>
<evidence type="ECO:0000259" key="9">
    <source>
        <dbReference type="PROSITE" id="PS50929"/>
    </source>
</evidence>
<dbReference type="GO" id="GO:0140359">
    <property type="term" value="F:ABC-type transporter activity"/>
    <property type="evidence" value="ECO:0007669"/>
    <property type="project" value="InterPro"/>
</dbReference>
<feature type="transmembrane region" description="Helical" evidence="7">
    <location>
        <begin position="71"/>
        <end position="91"/>
    </location>
</feature>
<dbReference type="Gene3D" id="1.20.1560.10">
    <property type="entry name" value="ABC transporter type 1, transmembrane domain"/>
    <property type="match status" value="1"/>
</dbReference>